<sequence>MQHTVLTSGQWPVIKFEDWKDTLATVHLWTQIVGKIRLRTMPWLNHSWHVTLYVNPYGLGTGSMPYQDGIFQIDFDFVHHQLVIVTSNGDREALGLRPRTVADFYATLFEKLQSLNIDVPIYPVPSEIPGAIPFNEDELHQSYDQHQMENFWLALVRMHNVLTRFRARFTGKCSPVHFFWGAFDLAVTRFSGRDAPEHTGAAPNMPTIVMQEAYSKEVSSCGFWPGNEQYPQACFYSYAYPAAPDFGTQPVQPAGAFYSQEMGEFMLPYDIVQQADNPDEALMAFLQSTYEAAANTSRWDRKALECDLSRYEEAYGCYKEV</sequence>
<dbReference type="RefSeq" id="WP_113619933.1">
    <property type="nucleotide sequence ID" value="NZ_QFFJ01000003.1"/>
</dbReference>
<dbReference type="Pfam" id="PF19459">
    <property type="entry name" value="DUF5996"/>
    <property type="match status" value="1"/>
</dbReference>
<dbReference type="Proteomes" id="UP000253410">
    <property type="component" value="Unassembled WGS sequence"/>
</dbReference>
<proteinExistence type="predicted"/>
<evidence type="ECO:0008006" key="3">
    <source>
        <dbReference type="Google" id="ProtNLM"/>
    </source>
</evidence>
<dbReference type="AlphaFoldDB" id="A0A365XP43"/>
<keyword evidence="2" id="KW-1185">Reference proteome</keyword>
<comment type="caution">
    <text evidence="1">The sequence shown here is derived from an EMBL/GenBank/DDBJ whole genome shotgun (WGS) entry which is preliminary data.</text>
</comment>
<dbReference type="EMBL" id="QFFJ01000003">
    <property type="protein sequence ID" value="RBL88106.1"/>
    <property type="molecule type" value="Genomic_DNA"/>
</dbReference>
<protein>
    <recommendedName>
        <fullName evidence="3">Ava_C0101 and related proteins</fullName>
    </recommendedName>
</protein>
<name>A0A365XP43_9BACT</name>
<organism evidence="1 2">
    <name type="scientific">Chitinophaga flava</name>
    <dbReference type="NCBI Taxonomy" id="2259036"/>
    <lineage>
        <taxon>Bacteria</taxon>
        <taxon>Pseudomonadati</taxon>
        <taxon>Bacteroidota</taxon>
        <taxon>Chitinophagia</taxon>
        <taxon>Chitinophagales</taxon>
        <taxon>Chitinophagaceae</taxon>
        <taxon>Chitinophaga</taxon>
    </lineage>
</organism>
<evidence type="ECO:0000313" key="2">
    <source>
        <dbReference type="Proteomes" id="UP000253410"/>
    </source>
</evidence>
<gene>
    <name evidence="1" type="ORF">DF182_31790</name>
</gene>
<evidence type="ECO:0000313" key="1">
    <source>
        <dbReference type="EMBL" id="RBL88106.1"/>
    </source>
</evidence>
<reference evidence="1 2" key="1">
    <citation type="submission" date="2018-05" db="EMBL/GenBank/DDBJ databases">
        <title>Chitinophaga sp. K3CV102501T nov., isolated from isolated from a monsoon evergreen broad-leaved forest soil.</title>
        <authorList>
            <person name="Lv Y."/>
        </authorList>
    </citation>
    <scope>NUCLEOTIDE SEQUENCE [LARGE SCALE GENOMIC DNA]</scope>
    <source>
        <strain evidence="1 2">GDMCC 1.1325</strain>
    </source>
</reference>
<dbReference type="OrthoDB" id="9800945at2"/>
<dbReference type="InterPro" id="IPR046038">
    <property type="entry name" value="DUF5996"/>
</dbReference>
<accession>A0A365XP43</accession>